<gene>
    <name evidence="2" type="ORF">WMY93_028865</name>
</gene>
<sequence length="189" mass="21010">MEKAGKTYCALFVSELLPDSHKIVQFVWENSSCQSRTQNRADQQLLSGLKFTLIIAEQRRQQRFDLRAINLSESETSFTPTLTRIGSQDWTGLDCGCQGSVRVSDWSSSVTPSCRGVTSVRHKHDRPSCDPAVTPEPSAGLLLSLSKQDKCCTAQTKTQGTDLNPGNRHRSDPGHRSKPRAQIRPRAQI</sequence>
<evidence type="ECO:0000256" key="1">
    <source>
        <dbReference type="SAM" id="MobiDB-lite"/>
    </source>
</evidence>
<feature type="compositionally biased region" description="Polar residues" evidence="1">
    <location>
        <begin position="155"/>
        <end position="164"/>
    </location>
</feature>
<keyword evidence="3" id="KW-1185">Reference proteome</keyword>
<dbReference type="Proteomes" id="UP001460270">
    <property type="component" value="Unassembled WGS sequence"/>
</dbReference>
<evidence type="ECO:0000313" key="2">
    <source>
        <dbReference type="EMBL" id="KAK7882691.1"/>
    </source>
</evidence>
<organism evidence="2 3">
    <name type="scientific">Mugilogobius chulae</name>
    <name type="common">yellowstripe goby</name>
    <dbReference type="NCBI Taxonomy" id="88201"/>
    <lineage>
        <taxon>Eukaryota</taxon>
        <taxon>Metazoa</taxon>
        <taxon>Chordata</taxon>
        <taxon>Craniata</taxon>
        <taxon>Vertebrata</taxon>
        <taxon>Euteleostomi</taxon>
        <taxon>Actinopterygii</taxon>
        <taxon>Neopterygii</taxon>
        <taxon>Teleostei</taxon>
        <taxon>Neoteleostei</taxon>
        <taxon>Acanthomorphata</taxon>
        <taxon>Gobiaria</taxon>
        <taxon>Gobiiformes</taxon>
        <taxon>Gobioidei</taxon>
        <taxon>Gobiidae</taxon>
        <taxon>Gobionellinae</taxon>
        <taxon>Mugilogobius</taxon>
    </lineage>
</organism>
<name>A0AAW0MVT1_9GOBI</name>
<reference evidence="3" key="1">
    <citation type="submission" date="2024-04" db="EMBL/GenBank/DDBJ databases">
        <title>Salinicola lusitanus LLJ914,a marine bacterium isolated from the Okinawa Trough.</title>
        <authorList>
            <person name="Li J."/>
        </authorList>
    </citation>
    <scope>NUCLEOTIDE SEQUENCE [LARGE SCALE GENOMIC DNA]</scope>
</reference>
<protein>
    <submittedName>
        <fullName evidence="2">Uncharacterized protein</fullName>
    </submittedName>
</protein>
<evidence type="ECO:0000313" key="3">
    <source>
        <dbReference type="Proteomes" id="UP001460270"/>
    </source>
</evidence>
<comment type="caution">
    <text evidence="2">The sequence shown here is derived from an EMBL/GenBank/DDBJ whole genome shotgun (WGS) entry which is preliminary data.</text>
</comment>
<accession>A0AAW0MVT1</accession>
<feature type="region of interest" description="Disordered" evidence="1">
    <location>
        <begin position="155"/>
        <end position="189"/>
    </location>
</feature>
<dbReference type="AlphaFoldDB" id="A0AAW0MVT1"/>
<dbReference type="EMBL" id="JBBPFD010000021">
    <property type="protein sequence ID" value="KAK7882691.1"/>
    <property type="molecule type" value="Genomic_DNA"/>
</dbReference>
<proteinExistence type="predicted"/>